<protein>
    <submittedName>
        <fullName evidence="2">Thioesterase/thiol ester dehydrase-isomerase</fullName>
    </submittedName>
</protein>
<dbReference type="CDD" id="cd00586">
    <property type="entry name" value="4HBT"/>
    <property type="match status" value="1"/>
</dbReference>
<keyword evidence="2" id="KW-0413">Isomerase</keyword>
<sequence length="300" mass="33178">MTALSRASALLSSVLCRQSPAGCRGFKTTARIRAENGRIYSSSSSIKSLQDAFRDPSSPFHIPPGTHGPASPDPPSEAELHTSAHDVPIGLPDELLSAHDQSLPSTDAFSASDVPPESPLSGEQNEWGQSPVAETAKAHLLRGGYDPDSFWEQPVVWGDHDAFQHVDNVRYVRFFESSRIKWMRALAREIGGPQRENAILRAQGVGLILKSISVDYKRPVTYPDTLLVAHKVHTGLRAKAPRTHFHFAGAIYSYAQQRVVTTCDSVLVWYDYDKLVKCDPGQKIEKILARRISRKDRLSL</sequence>
<dbReference type="PANTHER" id="PTHR31793">
    <property type="entry name" value="4-HYDROXYBENZOYL-COA THIOESTERASE FAMILY MEMBER"/>
    <property type="match status" value="1"/>
</dbReference>
<evidence type="ECO:0000313" key="3">
    <source>
        <dbReference type="Proteomes" id="UP000250043"/>
    </source>
</evidence>
<dbReference type="EMBL" id="KV722331">
    <property type="protein sequence ID" value="OCH96302.1"/>
    <property type="molecule type" value="Genomic_DNA"/>
</dbReference>
<dbReference type="Pfam" id="PF13279">
    <property type="entry name" value="4HBT_2"/>
    <property type="match status" value="1"/>
</dbReference>
<feature type="region of interest" description="Disordered" evidence="1">
    <location>
        <begin position="104"/>
        <end position="129"/>
    </location>
</feature>
<dbReference type="GO" id="GO:0047617">
    <property type="term" value="F:fatty acyl-CoA hydrolase activity"/>
    <property type="evidence" value="ECO:0007669"/>
    <property type="project" value="TreeGrafter"/>
</dbReference>
<organism evidence="2 3">
    <name type="scientific">Obba rivulosa</name>
    <dbReference type="NCBI Taxonomy" id="1052685"/>
    <lineage>
        <taxon>Eukaryota</taxon>
        <taxon>Fungi</taxon>
        <taxon>Dikarya</taxon>
        <taxon>Basidiomycota</taxon>
        <taxon>Agaricomycotina</taxon>
        <taxon>Agaricomycetes</taxon>
        <taxon>Polyporales</taxon>
        <taxon>Gelatoporiaceae</taxon>
        <taxon>Obba</taxon>
    </lineage>
</organism>
<dbReference type="Gene3D" id="3.10.129.10">
    <property type="entry name" value="Hotdog Thioesterase"/>
    <property type="match status" value="1"/>
</dbReference>
<dbReference type="GO" id="GO:0016853">
    <property type="term" value="F:isomerase activity"/>
    <property type="evidence" value="ECO:0007669"/>
    <property type="project" value="UniProtKB-KW"/>
</dbReference>
<proteinExistence type="predicted"/>
<feature type="region of interest" description="Disordered" evidence="1">
    <location>
        <begin position="40"/>
        <end position="81"/>
    </location>
</feature>
<accession>A0A8E2J6Y8</accession>
<evidence type="ECO:0000256" key="1">
    <source>
        <dbReference type="SAM" id="MobiDB-lite"/>
    </source>
</evidence>
<dbReference type="AlphaFoldDB" id="A0A8E2J6Y8"/>
<dbReference type="Proteomes" id="UP000250043">
    <property type="component" value="Unassembled WGS sequence"/>
</dbReference>
<keyword evidence="3" id="KW-1185">Reference proteome</keyword>
<gene>
    <name evidence="2" type="ORF">OBBRIDRAFT_787375</name>
</gene>
<evidence type="ECO:0000313" key="2">
    <source>
        <dbReference type="EMBL" id="OCH96302.1"/>
    </source>
</evidence>
<reference evidence="2 3" key="1">
    <citation type="submission" date="2016-07" db="EMBL/GenBank/DDBJ databases">
        <title>Draft genome of the white-rot fungus Obba rivulosa 3A-2.</title>
        <authorList>
            <consortium name="DOE Joint Genome Institute"/>
            <person name="Miettinen O."/>
            <person name="Riley R."/>
            <person name="Acob R."/>
            <person name="Barry K."/>
            <person name="Cullen D."/>
            <person name="De Vries R."/>
            <person name="Hainaut M."/>
            <person name="Hatakka A."/>
            <person name="Henrissat B."/>
            <person name="Hilden K."/>
            <person name="Kuo R."/>
            <person name="Labutti K."/>
            <person name="Lipzen A."/>
            <person name="Makela M.R."/>
            <person name="Sandor L."/>
            <person name="Spatafora J.W."/>
            <person name="Grigoriev I.V."/>
            <person name="Hibbett D.S."/>
        </authorList>
    </citation>
    <scope>NUCLEOTIDE SEQUENCE [LARGE SCALE GENOMIC DNA]</scope>
    <source>
        <strain evidence="2 3">3A-2</strain>
    </source>
</reference>
<name>A0A8E2J6Y8_9APHY</name>
<dbReference type="OrthoDB" id="5538558at2759"/>
<dbReference type="InterPro" id="IPR050563">
    <property type="entry name" value="4-hydroxybenzoyl-CoA_TE"/>
</dbReference>
<dbReference type="InterPro" id="IPR029069">
    <property type="entry name" value="HotDog_dom_sf"/>
</dbReference>
<dbReference type="SUPFAM" id="SSF54637">
    <property type="entry name" value="Thioesterase/thiol ester dehydrase-isomerase"/>
    <property type="match status" value="1"/>
</dbReference>
<dbReference type="PANTHER" id="PTHR31793:SF39">
    <property type="entry name" value="THIOESTERASE_THIOL ESTER DEHYDRASE-ISOMERASE"/>
    <property type="match status" value="1"/>
</dbReference>